<dbReference type="EMBL" id="JAANQT010004593">
    <property type="protein sequence ID" value="KAG1298142.1"/>
    <property type="molecule type" value="Genomic_DNA"/>
</dbReference>
<gene>
    <name evidence="1" type="ORF">G6F64_012987</name>
</gene>
<evidence type="ECO:0000313" key="1">
    <source>
        <dbReference type="EMBL" id="KAG1298142.1"/>
    </source>
</evidence>
<name>A0A9P6WWD2_RHIOR</name>
<dbReference type="AlphaFoldDB" id="A0A9P6WWD2"/>
<protein>
    <submittedName>
        <fullName evidence="1">Uncharacterized protein</fullName>
    </submittedName>
</protein>
<sequence length="89" mass="10341">MHEAQMEYGLAVSVLNLGHLKKLESHQNEFIRRTFSASFKSSLKVMYHLVQQPSMSDHTSIMQAKSLKHSTDLPMTCFFKRHCLIYNLL</sequence>
<accession>A0A9P6WWD2</accession>
<dbReference type="Proteomes" id="UP000716291">
    <property type="component" value="Unassembled WGS sequence"/>
</dbReference>
<organism evidence="1 2">
    <name type="scientific">Rhizopus oryzae</name>
    <name type="common">Mucormycosis agent</name>
    <name type="synonym">Rhizopus arrhizus var. delemar</name>
    <dbReference type="NCBI Taxonomy" id="64495"/>
    <lineage>
        <taxon>Eukaryota</taxon>
        <taxon>Fungi</taxon>
        <taxon>Fungi incertae sedis</taxon>
        <taxon>Mucoromycota</taxon>
        <taxon>Mucoromycotina</taxon>
        <taxon>Mucoromycetes</taxon>
        <taxon>Mucorales</taxon>
        <taxon>Mucorineae</taxon>
        <taxon>Rhizopodaceae</taxon>
        <taxon>Rhizopus</taxon>
    </lineage>
</organism>
<comment type="caution">
    <text evidence="1">The sequence shown here is derived from an EMBL/GenBank/DDBJ whole genome shotgun (WGS) entry which is preliminary data.</text>
</comment>
<proteinExistence type="predicted"/>
<reference evidence="1" key="1">
    <citation type="journal article" date="2020" name="Microb. Genom.">
        <title>Genetic diversity of clinical and environmental Mucorales isolates obtained from an investigation of mucormycosis cases among solid organ transplant recipients.</title>
        <authorList>
            <person name="Nguyen M.H."/>
            <person name="Kaul D."/>
            <person name="Muto C."/>
            <person name="Cheng S.J."/>
            <person name="Richter R.A."/>
            <person name="Bruno V.M."/>
            <person name="Liu G."/>
            <person name="Beyhan S."/>
            <person name="Sundermann A.J."/>
            <person name="Mounaud S."/>
            <person name="Pasculle A.W."/>
            <person name="Nierman W.C."/>
            <person name="Driscoll E."/>
            <person name="Cumbie R."/>
            <person name="Clancy C.J."/>
            <person name="Dupont C.L."/>
        </authorList>
    </citation>
    <scope>NUCLEOTIDE SEQUENCE</scope>
    <source>
        <strain evidence="1">GL11</strain>
    </source>
</reference>
<evidence type="ECO:0000313" key="2">
    <source>
        <dbReference type="Proteomes" id="UP000716291"/>
    </source>
</evidence>
<keyword evidence="2" id="KW-1185">Reference proteome</keyword>